<keyword evidence="1" id="KW-0472">Membrane</keyword>
<dbReference type="AlphaFoldDB" id="A0A4Z1EXA0"/>
<evidence type="ECO:0000256" key="1">
    <source>
        <dbReference type="SAM" id="Phobius"/>
    </source>
</evidence>
<gene>
    <name evidence="3" type="ORF">BTUL_0031g00050</name>
</gene>
<dbReference type="Proteomes" id="UP000297777">
    <property type="component" value="Unassembled WGS sequence"/>
</dbReference>
<organism evidence="3 4">
    <name type="scientific">Botrytis tulipae</name>
    <dbReference type="NCBI Taxonomy" id="87230"/>
    <lineage>
        <taxon>Eukaryota</taxon>
        <taxon>Fungi</taxon>
        <taxon>Dikarya</taxon>
        <taxon>Ascomycota</taxon>
        <taxon>Pezizomycotina</taxon>
        <taxon>Leotiomycetes</taxon>
        <taxon>Helotiales</taxon>
        <taxon>Sclerotiniaceae</taxon>
        <taxon>Botrytis</taxon>
    </lineage>
</organism>
<accession>A0A4Z1EXA0</accession>
<keyword evidence="2" id="KW-0732">Signal</keyword>
<protein>
    <recommendedName>
        <fullName evidence="5">Mid2 domain-containing protein</fullName>
    </recommendedName>
</protein>
<keyword evidence="4" id="KW-1185">Reference proteome</keyword>
<name>A0A4Z1EXA0_9HELO</name>
<feature type="chain" id="PRO_5021218865" description="Mid2 domain-containing protein" evidence="2">
    <location>
        <begin position="25"/>
        <end position="343"/>
    </location>
</feature>
<evidence type="ECO:0008006" key="5">
    <source>
        <dbReference type="Google" id="ProtNLM"/>
    </source>
</evidence>
<keyword evidence="1" id="KW-1133">Transmembrane helix</keyword>
<sequence length="343" mass="36929">MIIYLHVTCVLVSILCLLVHSSYAIELKILAPSDRQILISGSNYAIKWHSRQSGTTNLTLMRMVTDSGIGGSILEIACLFVIFMSGNKTNTEATANVPLLSGGFKWTVPTGLDINNVHFPPWVILSDCEGDETLSGAFWVNDFAIYERDDSSGIDKTTRYPSGTGNITVGTHISSTVIGDGSSSSTTAEQIVSMITSGNEYIPSLGSVSGVTTGTVNITAHTHPTLFASSTDTPSASTNTPSSSNIKNNRMPMIVGIITGVLGLLLLVIVCVVIRHRDQRKQPLTLPWKMRSDKNALELETTANFHEMEGPGKFELDGTSMKKKVYELEGRGIKKTASVNVGD</sequence>
<keyword evidence="1" id="KW-0812">Transmembrane</keyword>
<evidence type="ECO:0000256" key="2">
    <source>
        <dbReference type="SAM" id="SignalP"/>
    </source>
</evidence>
<dbReference type="EMBL" id="PQXH01000031">
    <property type="protein sequence ID" value="TGO16140.1"/>
    <property type="molecule type" value="Genomic_DNA"/>
</dbReference>
<proteinExistence type="predicted"/>
<evidence type="ECO:0000313" key="4">
    <source>
        <dbReference type="Proteomes" id="UP000297777"/>
    </source>
</evidence>
<reference evidence="3 4" key="1">
    <citation type="submission" date="2017-12" db="EMBL/GenBank/DDBJ databases">
        <title>Comparative genomics of Botrytis spp.</title>
        <authorList>
            <person name="Valero-Jimenez C.A."/>
            <person name="Tapia P."/>
            <person name="Veloso J."/>
            <person name="Silva-Moreno E."/>
            <person name="Staats M."/>
            <person name="Valdes J.H."/>
            <person name="Van Kan J.A.L."/>
        </authorList>
    </citation>
    <scope>NUCLEOTIDE SEQUENCE [LARGE SCALE GENOMIC DNA]</scope>
    <source>
        <strain evidence="3 4">Bt9001</strain>
    </source>
</reference>
<feature type="transmembrane region" description="Helical" evidence="1">
    <location>
        <begin position="251"/>
        <end position="274"/>
    </location>
</feature>
<evidence type="ECO:0000313" key="3">
    <source>
        <dbReference type="EMBL" id="TGO16140.1"/>
    </source>
</evidence>
<feature type="signal peptide" evidence="2">
    <location>
        <begin position="1"/>
        <end position="24"/>
    </location>
</feature>
<comment type="caution">
    <text evidence="3">The sequence shown here is derived from an EMBL/GenBank/DDBJ whole genome shotgun (WGS) entry which is preliminary data.</text>
</comment>
<dbReference type="OrthoDB" id="3534373at2759"/>